<name>A0A8A2UK05_9EURY</name>
<evidence type="ECO:0000259" key="2">
    <source>
        <dbReference type="Pfam" id="PF09851"/>
    </source>
</evidence>
<feature type="region of interest" description="Disordered" evidence="1">
    <location>
        <begin position="38"/>
        <end position="121"/>
    </location>
</feature>
<accession>A0A8A2UK05</accession>
<dbReference type="Pfam" id="PF09851">
    <property type="entry name" value="SHOCT"/>
    <property type="match status" value="1"/>
</dbReference>
<evidence type="ECO:0000313" key="4">
    <source>
        <dbReference type="Proteomes" id="UP000663191"/>
    </source>
</evidence>
<sequence>MKHRLVIRTDDTTYHCWIDSSYEESALAAATDALRRYRDRARSPGDSIDARAESPASRSPMSSDGGENGDSGGDAAPSAAGGTDSADDPLETIERLAELNEQGVISDEEFEEKKRDLLDQL</sequence>
<reference evidence="3 4" key="1">
    <citation type="journal article" date="2006" name="Int. J. Syst. Evol. Microbiol.">
        <title>Haloterrigena longa sp. nov. and Haloterrigena limicola sp. nov., extremely halophilic archaea isolated from a salt lake.</title>
        <authorList>
            <person name="Cui H.L."/>
            <person name="Tohty D."/>
            <person name="Zhou P.J."/>
            <person name="Liu S.J."/>
        </authorList>
    </citation>
    <scope>NUCLEOTIDE SEQUENCE [LARGE SCALE GENOMIC DNA]</scope>
    <source>
        <strain evidence="3 4">ABH32</strain>
    </source>
</reference>
<gene>
    <name evidence="3" type="ORF">J0X27_11490</name>
</gene>
<feature type="compositionally biased region" description="Basic and acidic residues" evidence="1">
    <location>
        <begin position="111"/>
        <end position="121"/>
    </location>
</feature>
<organism evidence="3 4">
    <name type="scientific">Natrinema longum</name>
    <dbReference type="NCBI Taxonomy" id="370324"/>
    <lineage>
        <taxon>Archaea</taxon>
        <taxon>Methanobacteriati</taxon>
        <taxon>Methanobacteriota</taxon>
        <taxon>Stenosarchaea group</taxon>
        <taxon>Halobacteria</taxon>
        <taxon>Halobacteriales</taxon>
        <taxon>Natrialbaceae</taxon>
        <taxon>Natrinema</taxon>
    </lineage>
</organism>
<feature type="domain" description="SHOCT" evidence="2">
    <location>
        <begin position="92"/>
        <end position="118"/>
    </location>
</feature>
<dbReference type="KEGG" id="hlo:J0X27_11490"/>
<dbReference type="AlphaFoldDB" id="A0A8A2UK05"/>
<dbReference type="InterPro" id="IPR018649">
    <property type="entry name" value="SHOCT"/>
</dbReference>
<protein>
    <submittedName>
        <fullName evidence="3">SHOCT domain-containing protein</fullName>
    </submittedName>
</protein>
<feature type="compositionally biased region" description="Low complexity" evidence="1">
    <location>
        <begin position="73"/>
        <end position="84"/>
    </location>
</feature>
<keyword evidence="4" id="KW-1185">Reference proteome</keyword>
<evidence type="ECO:0000313" key="3">
    <source>
        <dbReference type="EMBL" id="QSW86998.1"/>
    </source>
</evidence>
<proteinExistence type="predicted"/>
<dbReference type="OrthoDB" id="346310at2157"/>
<dbReference type="Proteomes" id="UP000663191">
    <property type="component" value="Chromosome"/>
</dbReference>
<evidence type="ECO:0000256" key="1">
    <source>
        <dbReference type="SAM" id="MobiDB-lite"/>
    </source>
</evidence>
<feature type="compositionally biased region" description="Basic and acidic residues" evidence="1">
    <location>
        <begin position="38"/>
        <end position="52"/>
    </location>
</feature>
<dbReference type="EMBL" id="CP071463">
    <property type="protein sequence ID" value="QSW86998.1"/>
    <property type="molecule type" value="Genomic_DNA"/>
</dbReference>